<dbReference type="InterPro" id="IPR045232">
    <property type="entry name" value="FAM234"/>
</dbReference>
<proteinExistence type="predicted"/>
<dbReference type="PANTHER" id="PTHR21419">
    <property type="match status" value="1"/>
</dbReference>
<name>X1S3T1_9ZZZZ</name>
<dbReference type="InterPro" id="IPR013517">
    <property type="entry name" value="FG-GAP"/>
</dbReference>
<keyword evidence="5" id="KW-0472">Membrane</keyword>
<keyword evidence="2" id="KW-0812">Transmembrane</keyword>
<gene>
    <name evidence="6" type="ORF">S12H4_11383</name>
</gene>
<organism evidence="6">
    <name type="scientific">marine sediment metagenome</name>
    <dbReference type="NCBI Taxonomy" id="412755"/>
    <lineage>
        <taxon>unclassified sequences</taxon>
        <taxon>metagenomes</taxon>
        <taxon>ecological metagenomes</taxon>
    </lineage>
</organism>
<dbReference type="InterPro" id="IPR015943">
    <property type="entry name" value="WD40/YVTN_repeat-like_dom_sf"/>
</dbReference>
<dbReference type="AlphaFoldDB" id="X1S3T1"/>
<dbReference type="SUPFAM" id="SSF69318">
    <property type="entry name" value="Integrin alpha N-terminal domain"/>
    <property type="match status" value="1"/>
</dbReference>
<evidence type="ECO:0008006" key="7">
    <source>
        <dbReference type="Google" id="ProtNLM"/>
    </source>
</evidence>
<feature type="non-terminal residue" evidence="6">
    <location>
        <position position="255"/>
    </location>
</feature>
<dbReference type="Gene3D" id="2.130.10.10">
    <property type="entry name" value="YVTN repeat-like/Quinoprotein amine dehydrogenase"/>
    <property type="match status" value="1"/>
</dbReference>
<comment type="subcellular location">
    <subcellularLocation>
        <location evidence="1">Membrane</location>
        <topology evidence="1">Single-pass membrane protein</topology>
    </subcellularLocation>
</comment>
<dbReference type="GO" id="GO:0016020">
    <property type="term" value="C:membrane"/>
    <property type="evidence" value="ECO:0007669"/>
    <property type="project" value="UniProtKB-SubCell"/>
</dbReference>
<dbReference type="Pfam" id="PF13517">
    <property type="entry name" value="FG-GAP_3"/>
    <property type="match status" value="1"/>
</dbReference>
<evidence type="ECO:0000256" key="2">
    <source>
        <dbReference type="ARBA" id="ARBA00022692"/>
    </source>
</evidence>
<protein>
    <recommendedName>
        <fullName evidence="7">VCBS repeat-containing protein</fullName>
    </recommendedName>
</protein>
<dbReference type="PANTHER" id="PTHR21419:SF23">
    <property type="entry name" value="PROTEIN DEFECTIVE IN EXINE FORMATION 1"/>
    <property type="match status" value="1"/>
</dbReference>
<evidence type="ECO:0000256" key="3">
    <source>
        <dbReference type="ARBA" id="ARBA00022729"/>
    </source>
</evidence>
<feature type="non-terminal residue" evidence="6">
    <location>
        <position position="1"/>
    </location>
</feature>
<accession>X1S3T1</accession>
<comment type="caution">
    <text evidence="6">The sequence shown here is derived from an EMBL/GenBank/DDBJ whole genome shotgun (WGS) entry which is preliminary data.</text>
</comment>
<keyword evidence="4" id="KW-1133">Transmembrane helix</keyword>
<evidence type="ECO:0000256" key="5">
    <source>
        <dbReference type="ARBA" id="ARBA00023136"/>
    </source>
</evidence>
<sequence length="255" mass="28077">LDTLMDISVDFDIFQEGFPVTTIHGHTIYSVSYGDLNNDGNKEVIAATKSGRIYAYNNDGSLYDSYYSPHEITTFLAVGDINGDGADDILFAKGFDLICLDGLTLDTMPGFSFTAGDEILGAPLLFDINGDSNDEIIFGSKDYNLYCLNSSGSNIENFPIHLNTWLLSTPCVFNKGERQIGVLGSDGRFWLIDKDSIIKEFDDSKHNMLTFASPVVGDIDRDGNPEAVTINGYGTIYIYGADTLEQWFDILIDTT</sequence>
<evidence type="ECO:0000313" key="6">
    <source>
        <dbReference type="EMBL" id="GAI70085.1"/>
    </source>
</evidence>
<evidence type="ECO:0000256" key="1">
    <source>
        <dbReference type="ARBA" id="ARBA00004167"/>
    </source>
</evidence>
<evidence type="ECO:0000256" key="4">
    <source>
        <dbReference type="ARBA" id="ARBA00022989"/>
    </source>
</evidence>
<reference evidence="6" key="1">
    <citation type="journal article" date="2014" name="Front. Microbiol.">
        <title>High frequency of phylogenetically diverse reductive dehalogenase-homologous genes in deep subseafloor sedimentary metagenomes.</title>
        <authorList>
            <person name="Kawai M."/>
            <person name="Futagami T."/>
            <person name="Toyoda A."/>
            <person name="Takaki Y."/>
            <person name="Nishi S."/>
            <person name="Hori S."/>
            <person name="Arai W."/>
            <person name="Tsubouchi T."/>
            <person name="Morono Y."/>
            <person name="Uchiyama I."/>
            <person name="Ito T."/>
            <person name="Fujiyama A."/>
            <person name="Inagaki F."/>
            <person name="Takami H."/>
        </authorList>
    </citation>
    <scope>NUCLEOTIDE SEQUENCE</scope>
    <source>
        <strain evidence="6">Expedition CK06-06</strain>
    </source>
</reference>
<dbReference type="EMBL" id="BARW01005100">
    <property type="protein sequence ID" value="GAI70085.1"/>
    <property type="molecule type" value="Genomic_DNA"/>
</dbReference>
<keyword evidence="3" id="KW-0732">Signal</keyword>
<dbReference type="InterPro" id="IPR028994">
    <property type="entry name" value="Integrin_alpha_N"/>
</dbReference>